<dbReference type="Proteomes" id="UP001108029">
    <property type="component" value="Unassembled WGS sequence"/>
</dbReference>
<reference evidence="1" key="1">
    <citation type="submission" date="2021-12" db="EMBL/GenBank/DDBJ databases">
        <authorList>
            <person name="Lee J.-H."/>
            <person name="Kim S.-B."/>
        </authorList>
    </citation>
    <scope>NUCLEOTIDE SEQUENCE</scope>
    <source>
        <strain evidence="1">NR30</strain>
    </source>
</reference>
<comment type="caution">
    <text evidence="1">The sequence shown here is derived from an EMBL/GenBank/DDBJ whole genome shotgun (WGS) entry which is preliminary data.</text>
</comment>
<dbReference type="InterPro" id="IPR036526">
    <property type="entry name" value="C-N_Hydrolase_sf"/>
</dbReference>
<organism evidence="1 2">
    <name type="scientific">Streptomyces guryensis</name>
    <dbReference type="NCBI Taxonomy" id="2886947"/>
    <lineage>
        <taxon>Bacteria</taxon>
        <taxon>Bacillati</taxon>
        <taxon>Actinomycetota</taxon>
        <taxon>Actinomycetes</taxon>
        <taxon>Kitasatosporales</taxon>
        <taxon>Streptomycetaceae</taxon>
        <taxon>Streptomyces</taxon>
    </lineage>
</organism>
<dbReference type="AlphaFoldDB" id="A0A9Q3VV07"/>
<evidence type="ECO:0008006" key="3">
    <source>
        <dbReference type="Google" id="ProtNLM"/>
    </source>
</evidence>
<evidence type="ECO:0000313" key="2">
    <source>
        <dbReference type="Proteomes" id="UP001108029"/>
    </source>
</evidence>
<dbReference type="EMBL" id="JAJSBI010000018">
    <property type="protein sequence ID" value="MCD9877820.1"/>
    <property type="molecule type" value="Genomic_DNA"/>
</dbReference>
<proteinExistence type="predicted"/>
<protein>
    <recommendedName>
        <fullName evidence="3">CN hydrolase domain-containing protein</fullName>
    </recommendedName>
</protein>
<gene>
    <name evidence="1" type="ORF">LJ657_30200</name>
</gene>
<keyword evidence="2" id="KW-1185">Reference proteome</keyword>
<dbReference type="Gene3D" id="3.60.110.10">
    <property type="entry name" value="Carbon-nitrogen hydrolase"/>
    <property type="match status" value="1"/>
</dbReference>
<accession>A0A9Q3VV07</accession>
<dbReference type="SUPFAM" id="SSF56317">
    <property type="entry name" value="Carbon-nitrogen hydrolase"/>
    <property type="match status" value="1"/>
</dbReference>
<evidence type="ECO:0000313" key="1">
    <source>
        <dbReference type="EMBL" id="MCD9877820.1"/>
    </source>
</evidence>
<name>A0A9Q3VV07_9ACTN</name>
<dbReference type="RefSeq" id="WP_232652011.1">
    <property type="nucleotide sequence ID" value="NZ_JAJSBI010000018.1"/>
</dbReference>
<sequence>MPEAGNPKNVRLAAAQTTVREDPRDVEALHESGRGVRALMRQASARQARIVHFPEGAICFPSKLVMSVDGPDAAGPADWNRCQWPVLRSELAAIAELARELRLWTVIPSVHRLTGPNRPHNSLSAPRGAVPYSPRSGQRLEECLWI</sequence>